<dbReference type="InterPro" id="IPR036388">
    <property type="entry name" value="WH-like_DNA-bd_sf"/>
</dbReference>
<organism evidence="5 6">
    <name type="scientific">Floccifex porci</name>
    <dbReference type="NCBI Taxonomy" id="2606629"/>
    <lineage>
        <taxon>Bacteria</taxon>
        <taxon>Bacillati</taxon>
        <taxon>Bacillota</taxon>
        <taxon>Erysipelotrichia</taxon>
        <taxon>Erysipelotrichales</taxon>
        <taxon>Erysipelotrichaceae</taxon>
        <taxon>Floccifex</taxon>
    </lineage>
</organism>
<dbReference type="PANTHER" id="PTHR44846">
    <property type="entry name" value="MANNOSYL-D-GLYCERATE TRANSPORT/METABOLISM SYSTEM REPRESSOR MNGR-RELATED"/>
    <property type="match status" value="1"/>
</dbReference>
<protein>
    <submittedName>
        <fullName evidence="5">GntR family transcriptional regulator</fullName>
    </submittedName>
</protein>
<dbReference type="AlphaFoldDB" id="A0A7X2T330"/>
<dbReference type="Gene3D" id="1.10.10.10">
    <property type="entry name" value="Winged helix-like DNA-binding domain superfamily/Winged helix DNA-binding domain"/>
    <property type="match status" value="1"/>
</dbReference>
<dbReference type="SUPFAM" id="SSF46785">
    <property type="entry name" value="Winged helix' DNA-binding domain"/>
    <property type="match status" value="1"/>
</dbReference>
<gene>
    <name evidence="5" type="ORF">FYJ50_02410</name>
</gene>
<keyword evidence="2" id="KW-0238">DNA-binding</keyword>
<keyword evidence="1" id="KW-0805">Transcription regulation</keyword>
<dbReference type="Pfam" id="PF07702">
    <property type="entry name" value="UTRA"/>
    <property type="match status" value="1"/>
</dbReference>
<dbReference type="PRINTS" id="PR00035">
    <property type="entry name" value="HTHGNTR"/>
</dbReference>
<comment type="caution">
    <text evidence="5">The sequence shown here is derived from an EMBL/GenBank/DDBJ whole genome shotgun (WGS) entry which is preliminary data.</text>
</comment>
<dbReference type="InterPro" id="IPR000524">
    <property type="entry name" value="Tscrpt_reg_HTH_GntR"/>
</dbReference>
<evidence type="ECO:0000259" key="4">
    <source>
        <dbReference type="PROSITE" id="PS50949"/>
    </source>
</evidence>
<dbReference type="SUPFAM" id="SSF64288">
    <property type="entry name" value="Chorismate lyase-like"/>
    <property type="match status" value="1"/>
</dbReference>
<evidence type="ECO:0000313" key="6">
    <source>
        <dbReference type="Proteomes" id="UP000470082"/>
    </source>
</evidence>
<keyword evidence="6" id="KW-1185">Reference proteome</keyword>
<reference evidence="5 6" key="1">
    <citation type="submission" date="2019-08" db="EMBL/GenBank/DDBJ databases">
        <title>In-depth cultivation of the pig gut microbiome towards novel bacterial diversity and tailored functional studies.</title>
        <authorList>
            <person name="Wylensek D."/>
            <person name="Hitch T.C.A."/>
            <person name="Clavel T."/>
        </authorList>
    </citation>
    <scope>NUCLEOTIDE SEQUENCE [LARGE SCALE GENOMIC DNA]</scope>
    <source>
        <strain evidence="5 6">LKV-178-WT-2G</strain>
    </source>
</reference>
<accession>A0A7X2T330</accession>
<evidence type="ECO:0000313" key="5">
    <source>
        <dbReference type="EMBL" id="MSS00980.1"/>
    </source>
</evidence>
<dbReference type="GO" id="GO:0003700">
    <property type="term" value="F:DNA-binding transcription factor activity"/>
    <property type="evidence" value="ECO:0007669"/>
    <property type="project" value="InterPro"/>
</dbReference>
<keyword evidence="3" id="KW-0804">Transcription</keyword>
<feature type="domain" description="HTH gntR-type" evidence="4">
    <location>
        <begin position="5"/>
        <end position="73"/>
    </location>
</feature>
<evidence type="ECO:0000256" key="3">
    <source>
        <dbReference type="ARBA" id="ARBA00023163"/>
    </source>
</evidence>
<dbReference type="Gene3D" id="3.40.1410.10">
    <property type="entry name" value="Chorismate lyase-like"/>
    <property type="match status" value="1"/>
</dbReference>
<sequence>MSKPVAIYQQLMNSIEKKIVSQELKIGDKLDSERVMSEKYGINRMTVRNAIKHLEEKGILESIRGSGTYVKAIPQIQGTVDLGNQEEILSLSKQIRQRGMKSSRILLSMQKVKPEGEIKEAFKVEWVYEIIRMSLINDAPYALQKTYIPCDLFEDAERFDFVNGSLYDYMQDRNHRPKTMVSYLRIEKLPKEYIQVMEAKESDRYFLFDYLGYDNMNQLVEYTISYHHPKYTTFRFRTQIDLD</sequence>
<dbReference type="Proteomes" id="UP000470082">
    <property type="component" value="Unassembled WGS sequence"/>
</dbReference>
<dbReference type="SMART" id="SM00866">
    <property type="entry name" value="UTRA"/>
    <property type="match status" value="1"/>
</dbReference>
<dbReference type="GO" id="GO:0045892">
    <property type="term" value="P:negative regulation of DNA-templated transcription"/>
    <property type="evidence" value="ECO:0007669"/>
    <property type="project" value="TreeGrafter"/>
</dbReference>
<dbReference type="EMBL" id="VUMM01000003">
    <property type="protein sequence ID" value="MSS00980.1"/>
    <property type="molecule type" value="Genomic_DNA"/>
</dbReference>
<dbReference type="PANTHER" id="PTHR44846:SF1">
    <property type="entry name" value="MANNOSYL-D-GLYCERATE TRANSPORT_METABOLISM SYSTEM REPRESSOR MNGR-RELATED"/>
    <property type="match status" value="1"/>
</dbReference>
<dbReference type="Pfam" id="PF00392">
    <property type="entry name" value="GntR"/>
    <property type="match status" value="1"/>
</dbReference>
<dbReference type="GO" id="GO:0003677">
    <property type="term" value="F:DNA binding"/>
    <property type="evidence" value="ECO:0007669"/>
    <property type="project" value="UniProtKB-KW"/>
</dbReference>
<dbReference type="RefSeq" id="WP_154459454.1">
    <property type="nucleotide sequence ID" value="NZ_JAQYTQ010000096.1"/>
</dbReference>
<dbReference type="InterPro" id="IPR036390">
    <property type="entry name" value="WH_DNA-bd_sf"/>
</dbReference>
<dbReference type="InterPro" id="IPR050679">
    <property type="entry name" value="Bact_HTH_transcr_reg"/>
</dbReference>
<dbReference type="CDD" id="cd07377">
    <property type="entry name" value="WHTH_GntR"/>
    <property type="match status" value="1"/>
</dbReference>
<name>A0A7X2T330_9FIRM</name>
<dbReference type="SMART" id="SM00345">
    <property type="entry name" value="HTH_GNTR"/>
    <property type="match status" value="1"/>
</dbReference>
<proteinExistence type="predicted"/>
<evidence type="ECO:0000256" key="2">
    <source>
        <dbReference type="ARBA" id="ARBA00023125"/>
    </source>
</evidence>
<evidence type="ECO:0000256" key="1">
    <source>
        <dbReference type="ARBA" id="ARBA00023015"/>
    </source>
</evidence>
<dbReference type="InterPro" id="IPR028978">
    <property type="entry name" value="Chorismate_lyase_/UTRA_dom_sf"/>
</dbReference>
<dbReference type="InterPro" id="IPR011663">
    <property type="entry name" value="UTRA"/>
</dbReference>
<dbReference type="PROSITE" id="PS50949">
    <property type="entry name" value="HTH_GNTR"/>
    <property type="match status" value="1"/>
</dbReference>